<keyword evidence="8" id="KW-1015">Disulfide bond</keyword>
<evidence type="ECO:0000256" key="8">
    <source>
        <dbReference type="ARBA" id="ARBA00023157"/>
    </source>
</evidence>
<evidence type="ECO:0000256" key="4">
    <source>
        <dbReference type="ARBA" id="ARBA00022719"/>
    </source>
</evidence>
<proteinExistence type="inferred from homology"/>
<keyword evidence="6" id="KW-0560">Oxidoreductase</keyword>
<evidence type="ECO:0000259" key="10">
    <source>
        <dbReference type="Pfam" id="PF07884"/>
    </source>
</evidence>
<dbReference type="GO" id="GO:0016020">
    <property type="term" value="C:membrane"/>
    <property type="evidence" value="ECO:0007669"/>
    <property type="project" value="UniProtKB-SubCell"/>
</dbReference>
<keyword evidence="3" id="KW-0812">Transmembrane</keyword>
<sequence length="175" mass="18780">MPTLAPAELSRQLRLGHSPDLTRRRWIIGLSFVTAVAGQIVTLYQTGIISHLPDPPLAVFDSDKVDASDYAYKRLQMPDAPAMIITAGITATLASAGGQERATQQPWLPVALLGKTLIDLVTNVQLGREEWQENKKLCFYCQASTVAATATAILAVPEAIKAIKTLLGKKGSAAK</sequence>
<evidence type="ECO:0000256" key="2">
    <source>
        <dbReference type="ARBA" id="ARBA00006214"/>
    </source>
</evidence>
<dbReference type="Gene3D" id="1.20.1440.130">
    <property type="entry name" value="VKOR domain"/>
    <property type="match status" value="1"/>
</dbReference>
<accession>A0A7K1TAN5</accession>
<dbReference type="Pfam" id="PF07884">
    <property type="entry name" value="VKOR"/>
    <property type="match status" value="1"/>
</dbReference>
<evidence type="ECO:0000256" key="7">
    <source>
        <dbReference type="ARBA" id="ARBA00023136"/>
    </source>
</evidence>
<protein>
    <submittedName>
        <fullName evidence="11">Vitamin K epoxide reductase</fullName>
    </submittedName>
</protein>
<reference evidence="11 12" key="1">
    <citation type="submission" date="2019-12" db="EMBL/GenBank/DDBJ databases">
        <title>Hymenobacter sp. HMF4947 Genome sequencing and assembly.</title>
        <authorList>
            <person name="Kang H."/>
            <person name="Cha I."/>
            <person name="Kim H."/>
            <person name="Joh K."/>
        </authorList>
    </citation>
    <scope>NUCLEOTIDE SEQUENCE [LARGE SCALE GENOMIC DNA]</scope>
    <source>
        <strain evidence="11 12">HMF4947</strain>
    </source>
</reference>
<dbReference type="InterPro" id="IPR038354">
    <property type="entry name" value="VKOR_sf"/>
</dbReference>
<dbReference type="GO" id="GO:0016491">
    <property type="term" value="F:oxidoreductase activity"/>
    <property type="evidence" value="ECO:0007669"/>
    <property type="project" value="UniProtKB-KW"/>
</dbReference>
<dbReference type="GO" id="GO:0048038">
    <property type="term" value="F:quinone binding"/>
    <property type="evidence" value="ECO:0007669"/>
    <property type="project" value="UniProtKB-KW"/>
</dbReference>
<keyword evidence="7" id="KW-0472">Membrane</keyword>
<comment type="caution">
    <text evidence="11">The sequence shown here is derived from an EMBL/GenBank/DDBJ whole genome shotgun (WGS) entry which is preliminary data.</text>
</comment>
<evidence type="ECO:0000256" key="3">
    <source>
        <dbReference type="ARBA" id="ARBA00022692"/>
    </source>
</evidence>
<gene>
    <name evidence="11" type="ORF">GO988_03815</name>
</gene>
<evidence type="ECO:0000256" key="1">
    <source>
        <dbReference type="ARBA" id="ARBA00004141"/>
    </source>
</evidence>
<organism evidence="11 12">
    <name type="scientific">Hymenobacter ginkgonis</name>
    <dbReference type="NCBI Taxonomy" id="2682976"/>
    <lineage>
        <taxon>Bacteria</taxon>
        <taxon>Pseudomonadati</taxon>
        <taxon>Bacteroidota</taxon>
        <taxon>Cytophagia</taxon>
        <taxon>Cytophagales</taxon>
        <taxon>Hymenobacteraceae</taxon>
        <taxon>Hymenobacter</taxon>
    </lineage>
</organism>
<comment type="similarity">
    <text evidence="2">Belongs to the VKOR family.</text>
</comment>
<evidence type="ECO:0000256" key="6">
    <source>
        <dbReference type="ARBA" id="ARBA00023002"/>
    </source>
</evidence>
<keyword evidence="9" id="KW-0676">Redox-active center</keyword>
<dbReference type="EMBL" id="WQKZ01000001">
    <property type="protein sequence ID" value="MVN75445.1"/>
    <property type="molecule type" value="Genomic_DNA"/>
</dbReference>
<name>A0A7K1TAN5_9BACT</name>
<keyword evidence="5" id="KW-1133">Transmembrane helix</keyword>
<dbReference type="InterPro" id="IPR012932">
    <property type="entry name" value="VKOR"/>
</dbReference>
<evidence type="ECO:0000313" key="11">
    <source>
        <dbReference type="EMBL" id="MVN75445.1"/>
    </source>
</evidence>
<feature type="domain" description="Vitamin K epoxide reductase" evidence="10">
    <location>
        <begin position="26"/>
        <end position="155"/>
    </location>
</feature>
<comment type="subcellular location">
    <subcellularLocation>
        <location evidence="1">Membrane</location>
        <topology evidence="1">Multi-pass membrane protein</topology>
    </subcellularLocation>
</comment>
<evidence type="ECO:0000256" key="9">
    <source>
        <dbReference type="ARBA" id="ARBA00023284"/>
    </source>
</evidence>
<dbReference type="AlphaFoldDB" id="A0A7K1TAN5"/>
<keyword evidence="12" id="KW-1185">Reference proteome</keyword>
<keyword evidence="4" id="KW-0874">Quinone</keyword>
<evidence type="ECO:0000313" key="12">
    <source>
        <dbReference type="Proteomes" id="UP000441336"/>
    </source>
</evidence>
<dbReference type="RefSeq" id="WP_157562182.1">
    <property type="nucleotide sequence ID" value="NZ_WQKZ01000001.1"/>
</dbReference>
<dbReference type="Proteomes" id="UP000441336">
    <property type="component" value="Unassembled WGS sequence"/>
</dbReference>
<evidence type="ECO:0000256" key="5">
    <source>
        <dbReference type="ARBA" id="ARBA00022989"/>
    </source>
</evidence>